<evidence type="ECO:0000259" key="1">
    <source>
        <dbReference type="Pfam" id="PF15813"/>
    </source>
</evidence>
<dbReference type="PANTHER" id="PTHR28495">
    <property type="entry name" value="HYPOTHETICAL PROTEIN LOC100359752"/>
    <property type="match status" value="1"/>
</dbReference>
<sequence>MAKFSSAEQRGYRTRMTCGFREGFNPSFSSQVFYFHRTPGFLPCAKGLYRLEPCSLQFRGHKGIEEAWFCHRIKKRKTFDIMKHICTIHTQRLVDLKCSQIHLTGSITGKEACYFLISHRNQLLCNPLHQHQQKICVLYYPEQTYGDPSLFQDLAQLGLISSSSKIFTRAATIEDIRQSIAFTLSVRLTTGWNPVGKWLIHKNQRNFLDMDDKSDTFQAVKFEIRLSDGRDKVEVWAHGGELKLYPITPHDLVLKSDELIHFKEDPNAVINFQSTPHHRFFYLPKIRVGSLMSVSRQLPDFSPFKDYGELCNYWKQQYGYVLPETSTGIVYFNVAFTNQESPGIIYTYPSCCVFLEPPLPLETPRKISLSIVRQFWRCLEPLLSCFPGQTTPNHWLIDSFSRIPLQEQFAEDLEKDIKMKTLLGSEKQMHGISKYFPQPPIDRFMWREEKKSNLEKKSKLQKTSVTQRANSHTITHYFSSQNPNVKIRRTANKVTFNPV</sequence>
<reference evidence="2 3" key="1">
    <citation type="journal article" date="2023" name="Nucleic Acids Res.">
        <title>The hologenome of Daphnia magna reveals possible DNA methylation and microbiome-mediated evolution of the host genome.</title>
        <authorList>
            <person name="Chaturvedi A."/>
            <person name="Li X."/>
            <person name="Dhandapani V."/>
            <person name="Marshall H."/>
            <person name="Kissane S."/>
            <person name="Cuenca-Cambronero M."/>
            <person name="Asole G."/>
            <person name="Calvet F."/>
            <person name="Ruiz-Romero M."/>
            <person name="Marangio P."/>
            <person name="Guigo R."/>
            <person name="Rago D."/>
            <person name="Mirbahai L."/>
            <person name="Eastwood N."/>
            <person name="Colbourne J.K."/>
            <person name="Zhou J."/>
            <person name="Mallon E."/>
            <person name="Orsini L."/>
        </authorList>
    </citation>
    <scope>NUCLEOTIDE SEQUENCE [LARGE SCALE GENOMIC DNA]</scope>
    <source>
        <strain evidence="2">LRV0_1</strain>
    </source>
</reference>
<protein>
    <recommendedName>
        <fullName evidence="1">DUF4708 domain-containing protein</fullName>
    </recommendedName>
</protein>
<dbReference type="Pfam" id="PF15813">
    <property type="entry name" value="DUF4708"/>
    <property type="match status" value="1"/>
</dbReference>
<proteinExistence type="predicted"/>
<comment type="caution">
    <text evidence="2">The sequence shown here is derived from an EMBL/GenBank/DDBJ whole genome shotgun (WGS) entry which is preliminary data.</text>
</comment>
<dbReference type="PANTHER" id="PTHR28495:SF1">
    <property type="entry name" value="GENE, 17266-RELATED"/>
    <property type="match status" value="1"/>
</dbReference>
<accession>A0ABQ9ZCK3</accession>
<feature type="domain" description="DUF4708" evidence="1">
    <location>
        <begin position="112"/>
        <end position="357"/>
    </location>
</feature>
<dbReference type="Proteomes" id="UP001234178">
    <property type="component" value="Unassembled WGS sequence"/>
</dbReference>
<dbReference type="EMBL" id="JAOYFB010000003">
    <property type="protein sequence ID" value="KAK4010641.1"/>
    <property type="molecule type" value="Genomic_DNA"/>
</dbReference>
<organism evidence="2 3">
    <name type="scientific">Daphnia magna</name>
    <dbReference type="NCBI Taxonomy" id="35525"/>
    <lineage>
        <taxon>Eukaryota</taxon>
        <taxon>Metazoa</taxon>
        <taxon>Ecdysozoa</taxon>
        <taxon>Arthropoda</taxon>
        <taxon>Crustacea</taxon>
        <taxon>Branchiopoda</taxon>
        <taxon>Diplostraca</taxon>
        <taxon>Cladocera</taxon>
        <taxon>Anomopoda</taxon>
        <taxon>Daphniidae</taxon>
        <taxon>Daphnia</taxon>
    </lineage>
</organism>
<dbReference type="InterPro" id="IPR031643">
    <property type="entry name" value="DUF4708"/>
</dbReference>
<gene>
    <name evidence="2" type="ORF">OUZ56_019777</name>
</gene>
<name>A0ABQ9ZCK3_9CRUS</name>
<evidence type="ECO:0000313" key="2">
    <source>
        <dbReference type="EMBL" id="KAK4010641.1"/>
    </source>
</evidence>
<evidence type="ECO:0000313" key="3">
    <source>
        <dbReference type="Proteomes" id="UP001234178"/>
    </source>
</evidence>
<keyword evidence="3" id="KW-1185">Reference proteome</keyword>